<reference evidence="3" key="1">
    <citation type="journal article" date="2008" name="Nat. Genet.">
        <title>The Pristionchus pacificus genome provides a unique perspective on nematode lifestyle and parasitism.</title>
        <authorList>
            <person name="Dieterich C."/>
            <person name="Clifton S.W."/>
            <person name="Schuster L.N."/>
            <person name="Chinwalla A."/>
            <person name="Delehaunty K."/>
            <person name="Dinkelacker I."/>
            <person name="Fulton L."/>
            <person name="Fulton R."/>
            <person name="Godfrey J."/>
            <person name="Minx P."/>
            <person name="Mitreva M."/>
            <person name="Roeseler W."/>
            <person name="Tian H."/>
            <person name="Witte H."/>
            <person name="Yang S.P."/>
            <person name="Wilson R.K."/>
            <person name="Sommer R.J."/>
        </authorList>
    </citation>
    <scope>NUCLEOTIDE SEQUENCE [LARGE SCALE GENOMIC DNA]</scope>
    <source>
        <strain evidence="3">PS312</strain>
    </source>
</reference>
<proteinExistence type="predicted"/>
<accession>A0A2A6BFH7</accession>
<evidence type="ECO:0000313" key="3">
    <source>
        <dbReference type="Proteomes" id="UP000005239"/>
    </source>
</evidence>
<gene>
    <name evidence="2" type="primary">WBGene00282752</name>
</gene>
<name>A0A2A6BFH7_PRIPA</name>
<feature type="compositionally biased region" description="Basic and acidic residues" evidence="1">
    <location>
        <begin position="165"/>
        <end position="176"/>
    </location>
</feature>
<reference evidence="2" key="2">
    <citation type="submission" date="2022-06" db="UniProtKB">
        <authorList>
            <consortium name="EnsemblMetazoa"/>
        </authorList>
    </citation>
    <scope>IDENTIFICATION</scope>
    <source>
        <strain evidence="2">PS312</strain>
    </source>
</reference>
<dbReference type="EnsemblMetazoa" id="PPA44383.1">
    <property type="protein sequence ID" value="PPA44383.1"/>
    <property type="gene ID" value="WBGene00282752"/>
</dbReference>
<dbReference type="Proteomes" id="UP000005239">
    <property type="component" value="Unassembled WGS sequence"/>
</dbReference>
<accession>A0A8R1Z355</accession>
<sequence>MRPFTLMEVITESSDSSTALEWYRTRTKVPYHNQVDPSSLKESEDKRIGDYSKIKAPRCHIQCQAGLYRTPNEDTVLSVLNSRESSEPSEAILRQRTLLKNHRKRTQVAVFSNRGLFPDHQGREINEETIREVMKKEEMKNGKNHLQQEHSSLKNDMRRKARRKSGLEVHKPSHSA</sequence>
<feature type="compositionally biased region" description="Basic and acidic residues" evidence="1">
    <location>
        <begin position="138"/>
        <end position="158"/>
    </location>
</feature>
<evidence type="ECO:0000313" key="2">
    <source>
        <dbReference type="EnsemblMetazoa" id="PPA44383.1"/>
    </source>
</evidence>
<organism evidence="2 3">
    <name type="scientific">Pristionchus pacificus</name>
    <name type="common">Parasitic nematode worm</name>
    <dbReference type="NCBI Taxonomy" id="54126"/>
    <lineage>
        <taxon>Eukaryota</taxon>
        <taxon>Metazoa</taxon>
        <taxon>Ecdysozoa</taxon>
        <taxon>Nematoda</taxon>
        <taxon>Chromadorea</taxon>
        <taxon>Rhabditida</taxon>
        <taxon>Rhabditina</taxon>
        <taxon>Diplogasteromorpha</taxon>
        <taxon>Diplogasteroidea</taxon>
        <taxon>Neodiplogasteridae</taxon>
        <taxon>Pristionchus</taxon>
    </lineage>
</organism>
<feature type="region of interest" description="Disordered" evidence="1">
    <location>
        <begin position="138"/>
        <end position="176"/>
    </location>
</feature>
<protein>
    <submittedName>
        <fullName evidence="2">Uncharacterized protein</fullName>
    </submittedName>
</protein>
<dbReference type="AlphaFoldDB" id="A0A2A6BFH7"/>
<evidence type="ECO:0000256" key="1">
    <source>
        <dbReference type="SAM" id="MobiDB-lite"/>
    </source>
</evidence>
<keyword evidence="3" id="KW-1185">Reference proteome</keyword>